<dbReference type="EMBL" id="GBXM01049129">
    <property type="protein sequence ID" value="JAH59448.1"/>
    <property type="molecule type" value="Transcribed_RNA"/>
</dbReference>
<sequence>MEHVCVCSRACACSFLNNLTYLE</sequence>
<protein>
    <submittedName>
        <fullName evidence="1">Uncharacterized protein</fullName>
    </submittedName>
</protein>
<accession>A0A0E9U3A8</accession>
<organism evidence="1">
    <name type="scientific">Anguilla anguilla</name>
    <name type="common">European freshwater eel</name>
    <name type="synonym">Muraena anguilla</name>
    <dbReference type="NCBI Taxonomy" id="7936"/>
    <lineage>
        <taxon>Eukaryota</taxon>
        <taxon>Metazoa</taxon>
        <taxon>Chordata</taxon>
        <taxon>Craniata</taxon>
        <taxon>Vertebrata</taxon>
        <taxon>Euteleostomi</taxon>
        <taxon>Actinopterygii</taxon>
        <taxon>Neopterygii</taxon>
        <taxon>Teleostei</taxon>
        <taxon>Anguilliformes</taxon>
        <taxon>Anguillidae</taxon>
        <taxon>Anguilla</taxon>
    </lineage>
</organism>
<reference evidence="1" key="2">
    <citation type="journal article" date="2015" name="Fish Shellfish Immunol.">
        <title>Early steps in the European eel (Anguilla anguilla)-Vibrio vulnificus interaction in the gills: Role of the RtxA13 toxin.</title>
        <authorList>
            <person name="Callol A."/>
            <person name="Pajuelo D."/>
            <person name="Ebbesson L."/>
            <person name="Teles M."/>
            <person name="MacKenzie S."/>
            <person name="Amaro C."/>
        </authorList>
    </citation>
    <scope>NUCLEOTIDE SEQUENCE</scope>
</reference>
<dbReference type="AlphaFoldDB" id="A0A0E9U3A8"/>
<evidence type="ECO:0000313" key="1">
    <source>
        <dbReference type="EMBL" id="JAH59448.1"/>
    </source>
</evidence>
<name>A0A0E9U3A8_ANGAN</name>
<reference evidence="1" key="1">
    <citation type="submission" date="2014-11" db="EMBL/GenBank/DDBJ databases">
        <authorList>
            <person name="Amaro Gonzalez C."/>
        </authorList>
    </citation>
    <scope>NUCLEOTIDE SEQUENCE</scope>
</reference>
<proteinExistence type="predicted"/>